<evidence type="ECO:0000313" key="1">
    <source>
        <dbReference type="EMBL" id="CDQ41328.1"/>
    </source>
</evidence>
<dbReference type="OrthoDB" id="2721702at2"/>
<dbReference type="EMBL" id="CCDP010000002">
    <property type="protein sequence ID" value="CDQ41328.1"/>
    <property type="molecule type" value="Genomic_DNA"/>
</dbReference>
<dbReference type="Proteomes" id="UP000028875">
    <property type="component" value="Unassembled WGS sequence"/>
</dbReference>
<dbReference type="STRING" id="1462526.BN990_03690"/>
<protein>
    <submittedName>
        <fullName evidence="1">Spo0E like sporulation regulatory protein</fullName>
    </submittedName>
</protein>
<dbReference type="AlphaFoldDB" id="A0A024QFJ4"/>
<dbReference type="InterPro" id="IPR037208">
    <property type="entry name" value="Spo0E-like_sf"/>
</dbReference>
<dbReference type="Gene3D" id="4.10.280.10">
    <property type="entry name" value="Helix-loop-helix DNA-binding domain"/>
    <property type="match status" value="1"/>
</dbReference>
<dbReference type="RefSeq" id="WP_021290408.1">
    <property type="nucleotide sequence ID" value="NZ_BNER01000009.1"/>
</dbReference>
<gene>
    <name evidence="1" type="ORF">BN990_03690</name>
</gene>
<reference evidence="2" key="2">
    <citation type="submission" date="2014-05" db="EMBL/GenBank/DDBJ databases">
        <title>Draft genome sequence of Virgibacillus massiliensis Vm-5.</title>
        <authorList>
            <person name="Khelaifia S."/>
            <person name="Croce O."/>
            <person name="Lagier J.C."/>
            <person name="Raoult D."/>
        </authorList>
    </citation>
    <scope>NUCLEOTIDE SEQUENCE [LARGE SCALE GENOMIC DNA]</scope>
    <source>
        <strain evidence="2">Vm-5</strain>
    </source>
</reference>
<dbReference type="GO" id="GO:0043937">
    <property type="term" value="P:regulation of sporulation"/>
    <property type="evidence" value="ECO:0007669"/>
    <property type="project" value="InterPro"/>
</dbReference>
<proteinExistence type="predicted"/>
<organism evidence="1 2">
    <name type="scientific">Virgibacillus massiliensis</name>
    <dbReference type="NCBI Taxonomy" id="1462526"/>
    <lineage>
        <taxon>Bacteria</taxon>
        <taxon>Bacillati</taxon>
        <taxon>Bacillota</taxon>
        <taxon>Bacilli</taxon>
        <taxon>Bacillales</taxon>
        <taxon>Bacillaceae</taxon>
        <taxon>Virgibacillus</taxon>
    </lineage>
</organism>
<sequence>MSNYVLLEEIEKCREEMISLSDSHALTSEVVISSSTKLDQLINEYLNKHD</sequence>
<dbReference type="Pfam" id="PF09388">
    <property type="entry name" value="SpoOE-like"/>
    <property type="match status" value="1"/>
</dbReference>
<reference evidence="1 2" key="1">
    <citation type="submission" date="2014-03" db="EMBL/GenBank/DDBJ databases">
        <authorList>
            <person name="Urmite Genomes U."/>
        </authorList>
    </citation>
    <scope>NUCLEOTIDE SEQUENCE [LARGE SCALE GENOMIC DNA]</scope>
    <source>
        <strain evidence="1 2">Vm-5</strain>
    </source>
</reference>
<dbReference type="GO" id="GO:0046983">
    <property type="term" value="F:protein dimerization activity"/>
    <property type="evidence" value="ECO:0007669"/>
    <property type="project" value="InterPro"/>
</dbReference>
<dbReference type="InterPro" id="IPR036638">
    <property type="entry name" value="HLH_DNA-bd_sf"/>
</dbReference>
<accession>A0A024QFJ4</accession>
<evidence type="ECO:0000313" key="2">
    <source>
        <dbReference type="Proteomes" id="UP000028875"/>
    </source>
</evidence>
<name>A0A024QFJ4_9BACI</name>
<dbReference type="SUPFAM" id="SSF140500">
    <property type="entry name" value="BAS1536-like"/>
    <property type="match status" value="1"/>
</dbReference>
<keyword evidence="2" id="KW-1185">Reference proteome</keyword>
<dbReference type="InterPro" id="IPR018540">
    <property type="entry name" value="Spo0E-like"/>
</dbReference>
<comment type="caution">
    <text evidence="1">The sequence shown here is derived from an EMBL/GenBank/DDBJ whole genome shotgun (WGS) entry which is preliminary data.</text>
</comment>